<evidence type="ECO:0000313" key="3">
    <source>
        <dbReference type="Proteomes" id="UP000593890"/>
    </source>
</evidence>
<protein>
    <recommendedName>
        <fullName evidence="4">Holin</fullName>
    </recommendedName>
</protein>
<accession>A0A7I8D4A6</accession>
<evidence type="ECO:0000313" key="2">
    <source>
        <dbReference type="EMBL" id="BCI60865.1"/>
    </source>
</evidence>
<evidence type="ECO:0008006" key="4">
    <source>
        <dbReference type="Google" id="ProtNLM"/>
    </source>
</evidence>
<organism evidence="2 3">
    <name type="scientific">Solibaculum mannosilyticum</name>
    <dbReference type="NCBI Taxonomy" id="2780922"/>
    <lineage>
        <taxon>Bacteria</taxon>
        <taxon>Bacillati</taxon>
        <taxon>Bacillota</taxon>
        <taxon>Clostridia</taxon>
        <taxon>Eubacteriales</taxon>
        <taxon>Oscillospiraceae</taxon>
        <taxon>Solibaculum</taxon>
    </lineage>
</organism>
<reference evidence="3" key="1">
    <citation type="submission" date="2020-07" db="EMBL/GenBank/DDBJ databases">
        <title>Complete genome sequencing of Clostridia bacterium strain 12CBH8.</title>
        <authorList>
            <person name="Sakamoto M."/>
            <person name="Murakami T."/>
            <person name="Mori H."/>
        </authorList>
    </citation>
    <scope>NUCLEOTIDE SEQUENCE [LARGE SCALE GENOMIC DNA]</scope>
    <source>
        <strain evidence="3">12CBH8</strain>
    </source>
</reference>
<feature type="transmembrane region" description="Helical" evidence="1">
    <location>
        <begin position="6"/>
        <end position="25"/>
    </location>
</feature>
<sequence length="99" mass="10551">METIALLIAVAVLVEGLVEYVKTIVKVFTEGDVKTGITQLCAVGIGILLALVTGANIFTALSINVTYSWVGCILTGILISRGSNYLSDLLHRLNLTKTQ</sequence>
<keyword evidence="1" id="KW-1133">Transmembrane helix</keyword>
<dbReference type="KEGG" id="sman:C12CBH8_15040"/>
<dbReference type="Proteomes" id="UP000593890">
    <property type="component" value="Chromosome"/>
</dbReference>
<keyword evidence="3" id="KW-1185">Reference proteome</keyword>
<name>A0A7I8D4A6_9FIRM</name>
<feature type="transmembrane region" description="Helical" evidence="1">
    <location>
        <begin position="37"/>
        <end position="61"/>
    </location>
</feature>
<keyword evidence="1" id="KW-0812">Transmembrane</keyword>
<gene>
    <name evidence="2" type="ORF">C12CBH8_15040</name>
</gene>
<dbReference type="EMBL" id="AP023321">
    <property type="protein sequence ID" value="BCI60865.1"/>
    <property type="molecule type" value="Genomic_DNA"/>
</dbReference>
<evidence type="ECO:0000256" key="1">
    <source>
        <dbReference type="SAM" id="Phobius"/>
    </source>
</evidence>
<dbReference type="AlphaFoldDB" id="A0A7I8D4A6"/>
<keyword evidence="1" id="KW-0472">Membrane</keyword>
<proteinExistence type="predicted"/>
<dbReference type="RefSeq" id="WP_215532940.1">
    <property type="nucleotide sequence ID" value="NZ_AP023321.1"/>
</dbReference>
<feature type="transmembrane region" description="Helical" evidence="1">
    <location>
        <begin position="67"/>
        <end position="87"/>
    </location>
</feature>